<dbReference type="Proteomes" id="UP000019146">
    <property type="component" value="Chromosome 2"/>
</dbReference>
<evidence type="ECO:0000256" key="2">
    <source>
        <dbReference type="ARBA" id="ARBA00023015"/>
    </source>
</evidence>
<comment type="similarity">
    <text evidence="1">Belongs to the LysR transcriptional regulatory family.</text>
</comment>
<dbReference type="AlphaFoldDB" id="A0A0P0RFZ9"/>
<dbReference type="InterPro" id="IPR005119">
    <property type="entry name" value="LysR_subst-bd"/>
</dbReference>
<dbReference type="GeneID" id="69971406"/>
<dbReference type="Pfam" id="PF00126">
    <property type="entry name" value="HTH_1"/>
    <property type="match status" value="1"/>
</dbReference>
<proteinExistence type="inferred from homology"/>
<evidence type="ECO:0000256" key="5">
    <source>
        <dbReference type="ARBA" id="ARBA00023163"/>
    </source>
</evidence>
<evidence type="ECO:0000313" key="7">
    <source>
        <dbReference type="EMBL" id="ALL67599.1"/>
    </source>
</evidence>
<feature type="domain" description="HTH lysR-type" evidence="6">
    <location>
        <begin position="1"/>
        <end position="58"/>
    </location>
</feature>
<evidence type="ECO:0000256" key="4">
    <source>
        <dbReference type="ARBA" id="ARBA00023159"/>
    </source>
</evidence>
<sequence>MNFKHLHYFWVAAHAGGIVRAGEQLHISPQTLSGQIKLLEEALDKKLFRKSGRNIELTDAGRLVLDYADEIFSLGSELESAVRRESESGAQTRFRVGIADSVPKAIAYRLLEPALSAPVSLRMICHEGKLHALLAQLAVHRLDLIIADAPIPADVNIKAFNHRLGRSTLSCFGAPALVQTARKRFPLSLGQLPVLLPGTESAVRRKLDHWLASHAISPRIVGEFDDGAMTMAFGREGRGLLFAPTALESQLQAEHNLTMVGQINTIVEEFYAISIERRISHPAVAMIMDAARSELFNG</sequence>
<dbReference type="EMBL" id="CP012747">
    <property type="protein sequence ID" value="ALL67599.1"/>
    <property type="molecule type" value="Genomic_DNA"/>
</dbReference>
<dbReference type="InterPro" id="IPR036388">
    <property type="entry name" value="WH-like_DNA-bd_sf"/>
</dbReference>
<dbReference type="Pfam" id="PF03466">
    <property type="entry name" value="LysR_substrate"/>
    <property type="match status" value="1"/>
</dbReference>
<dbReference type="PANTHER" id="PTHR30293:SF2">
    <property type="entry name" value="TRANSCRIPTIONAL ACTIVATOR PROTEIN NHAR"/>
    <property type="match status" value="1"/>
</dbReference>
<organism evidence="7 8">
    <name type="scientific">Paraburkholderia caribensis MBA4</name>
    <dbReference type="NCBI Taxonomy" id="1323664"/>
    <lineage>
        <taxon>Bacteria</taxon>
        <taxon>Pseudomonadati</taxon>
        <taxon>Pseudomonadota</taxon>
        <taxon>Betaproteobacteria</taxon>
        <taxon>Burkholderiales</taxon>
        <taxon>Burkholderiaceae</taxon>
        <taxon>Paraburkholderia</taxon>
    </lineage>
</organism>
<dbReference type="NCBIfam" id="NF008284">
    <property type="entry name" value="PRK11062.1"/>
    <property type="match status" value="1"/>
</dbReference>
<name>A0A0P0RFZ9_9BURK</name>
<dbReference type="RefSeq" id="WP_036000029.1">
    <property type="nucleotide sequence ID" value="NZ_CP012747.1"/>
</dbReference>
<dbReference type="PROSITE" id="PS50931">
    <property type="entry name" value="HTH_LYSR"/>
    <property type="match status" value="1"/>
</dbReference>
<dbReference type="KEGG" id="bcai:K788_0007659"/>
<keyword evidence="2" id="KW-0805">Transcription regulation</keyword>
<dbReference type="Gene3D" id="1.10.10.10">
    <property type="entry name" value="Winged helix-like DNA-binding domain superfamily/Winged helix DNA-binding domain"/>
    <property type="match status" value="1"/>
</dbReference>
<dbReference type="SUPFAM" id="SSF46785">
    <property type="entry name" value="Winged helix' DNA-binding domain"/>
    <property type="match status" value="1"/>
</dbReference>
<evidence type="ECO:0000313" key="8">
    <source>
        <dbReference type="Proteomes" id="UP000019146"/>
    </source>
</evidence>
<dbReference type="GO" id="GO:0003677">
    <property type="term" value="F:DNA binding"/>
    <property type="evidence" value="ECO:0007669"/>
    <property type="project" value="UniProtKB-KW"/>
</dbReference>
<gene>
    <name evidence="7" type="ORF">K788_0007659</name>
</gene>
<protein>
    <submittedName>
        <fullName evidence="7">Transcriptional regulator, LysR family</fullName>
    </submittedName>
</protein>
<evidence type="ECO:0000259" key="6">
    <source>
        <dbReference type="PROSITE" id="PS50931"/>
    </source>
</evidence>
<dbReference type="SUPFAM" id="SSF53850">
    <property type="entry name" value="Periplasmic binding protein-like II"/>
    <property type="match status" value="1"/>
</dbReference>
<dbReference type="Gene3D" id="3.40.190.290">
    <property type="match status" value="1"/>
</dbReference>
<keyword evidence="3" id="KW-0238">DNA-binding</keyword>
<dbReference type="InterPro" id="IPR036390">
    <property type="entry name" value="WH_DNA-bd_sf"/>
</dbReference>
<dbReference type="GO" id="GO:0003700">
    <property type="term" value="F:DNA-binding transcription factor activity"/>
    <property type="evidence" value="ECO:0007669"/>
    <property type="project" value="InterPro"/>
</dbReference>
<dbReference type="GO" id="GO:2000142">
    <property type="term" value="P:regulation of DNA-templated transcription initiation"/>
    <property type="evidence" value="ECO:0007669"/>
    <property type="project" value="TreeGrafter"/>
</dbReference>
<keyword evidence="4" id="KW-0010">Activator</keyword>
<reference evidence="7 8" key="1">
    <citation type="journal article" date="2014" name="Genome Announc.">
        <title>Draft Genome Sequence of the Haloacid-Degrading Burkholderia caribensis Strain MBA4.</title>
        <authorList>
            <person name="Pan Y."/>
            <person name="Kong K.F."/>
            <person name="Tsang J.S."/>
        </authorList>
    </citation>
    <scope>NUCLEOTIDE SEQUENCE [LARGE SCALE GENOMIC DNA]</scope>
    <source>
        <strain evidence="7 8">MBA4</strain>
    </source>
</reference>
<dbReference type="PANTHER" id="PTHR30293">
    <property type="entry name" value="TRANSCRIPTIONAL REGULATORY PROTEIN NAC-RELATED"/>
    <property type="match status" value="1"/>
</dbReference>
<accession>A0A0P0RFZ9</accession>
<dbReference type="InterPro" id="IPR000847">
    <property type="entry name" value="LysR_HTH_N"/>
</dbReference>
<evidence type="ECO:0000256" key="1">
    <source>
        <dbReference type="ARBA" id="ARBA00009437"/>
    </source>
</evidence>
<evidence type="ECO:0000256" key="3">
    <source>
        <dbReference type="ARBA" id="ARBA00023125"/>
    </source>
</evidence>
<keyword evidence="5" id="KW-0804">Transcription</keyword>